<keyword evidence="3" id="KW-1185">Reference proteome</keyword>
<feature type="compositionally biased region" description="Polar residues" evidence="1">
    <location>
        <begin position="117"/>
        <end position="126"/>
    </location>
</feature>
<feature type="region of interest" description="Disordered" evidence="1">
    <location>
        <begin position="324"/>
        <end position="354"/>
    </location>
</feature>
<proteinExistence type="predicted"/>
<evidence type="ECO:0000256" key="1">
    <source>
        <dbReference type="SAM" id="MobiDB-lite"/>
    </source>
</evidence>
<protein>
    <submittedName>
        <fullName evidence="2">Uncharacterized protein</fullName>
    </submittedName>
</protein>
<accession>A0AAJ0BUY4</accession>
<feature type="compositionally biased region" description="Low complexity" evidence="1">
    <location>
        <begin position="253"/>
        <end position="291"/>
    </location>
</feature>
<feature type="region of interest" description="Disordered" evidence="1">
    <location>
        <begin position="243"/>
        <end position="291"/>
    </location>
</feature>
<dbReference type="GeneID" id="85308454"/>
<evidence type="ECO:0000313" key="2">
    <source>
        <dbReference type="EMBL" id="KAK1764785.1"/>
    </source>
</evidence>
<evidence type="ECO:0000313" key="3">
    <source>
        <dbReference type="Proteomes" id="UP001244011"/>
    </source>
</evidence>
<dbReference type="Proteomes" id="UP001244011">
    <property type="component" value="Unassembled WGS sequence"/>
</dbReference>
<dbReference type="AlphaFoldDB" id="A0AAJ0BUY4"/>
<reference evidence="2" key="1">
    <citation type="submission" date="2023-06" db="EMBL/GenBank/DDBJ databases">
        <title>Genome-scale phylogeny and comparative genomics of the fungal order Sordariales.</title>
        <authorList>
            <consortium name="Lawrence Berkeley National Laboratory"/>
            <person name="Hensen N."/>
            <person name="Bonometti L."/>
            <person name="Westerberg I."/>
            <person name="Brannstrom I.O."/>
            <person name="Guillou S."/>
            <person name="Cros-Aarteil S."/>
            <person name="Calhoun S."/>
            <person name="Haridas S."/>
            <person name="Kuo A."/>
            <person name="Mondo S."/>
            <person name="Pangilinan J."/>
            <person name="Riley R."/>
            <person name="Labutti K."/>
            <person name="Andreopoulos B."/>
            <person name="Lipzen A."/>
            <person name="Chen C."/>
            <person name="Yanf M."/>
            <person name="Daum C."/>
            <person name="Ng V."/>
            <person name="Clum A."/>
            <person name="Steindorff A."/>
            <person name="Ohm R."/>
            <person name="Martin F."/>
            <person name="Silar P."/>
            <person name="Natvig D."/>
            <person name="Lalanne C."/>
            <person name="Gautier V."/>
            <person name="Ament-Velasquez S.L."/>
            <person name="Kruys A."/>
            <person name="Hutchinson M.I."/>
            <person name="Powell A.J."/>
            <person name="Barry K."/>
            <person name="Miller A.N."/>
            <person name="Grigoriev I.V."/>
            <person name="Debuchy R."/>
            <person name="Gladieux P."/>
            <person name="Thoren M.H."/>
            <person name="Johannesson H."/>
        </authorList>
    </citation>
    <scope>NUCLEOTIDE SEQUENCE</scope>
    <source>
        <strain evidence="2">8032-3</strain>
    </source>
</reference>
<comment type="caution">
    <text evidence="2">The sequence shown here is derived from an EMBL/GenBank/DDBJ whole genome shotgun (WGS) entry which is preliminary data.</text>
</comment>
<gene>
    <name evidence="2" type="ORF">QBC33DRAFT_476972</name>
</gene>
<feature type="region of interest" description="Disordered" evidence="1">
    <location>
        <begin position="92"/>
        <end position="126"/>
    </location>
</feature>
<feature type="compositionally biased region" description="Polar residues" evidence="1">
    <location>
        <begin position="92"/>
        <end position="106"/>
    </location>
</feature>
<feature type="compositionally biased region" description="Polar residues" evidence="1">
    <location>
        <begin position="243"/>
        <end position="252"/>
    </location>
</feature>
<feature type="non-terminal residue" evidence="2">
    <location>
        <position position="490"/>
    </location>
</feature>
<dbReference type="EMBL" id="MU839018">
    <property type="protein sequence ID" value="KAK1764785.1"/>
    <property type="molecule type" value="Genomic_DNA"/>
</dbReference>
<organism evidence="2 3">
    <name type="scientific">Phialemonium atrogriseum</name>
    <dbReference type="NCBI Taxonomy" id="1093897"/>
    <lineage>
        <taxon>Eukaryota</taxon>
        <taxon>Fungi</taxon>
        <taxon>Dikarya</taxon>
        <taxon>Ascomycota</taxon>
        <taxon>Pezizomycotina</taxon>
        <taxon>Sordariomycetes</taxon>
        <taxon>Sordariomycetidae</taxon>
        <taxon>Cephalothecales</taxon>
        <taxon>Cephalothecaceae</taxon>
        <taxon>Phialemonium</taxon>
    </lineage>
</organism>
<feature type="region of interest" description="Disordered" evidence="1">
    <location>
        <begin position="143"/>
        <end position="197"/>
    </location>
</feature>
<dbReference type="RefSeq" id="XP_060280998.1">
    <property type="nucleotide sequence ID" value="XM_060425267.1"/>
</dbReference>
<sequence>MASVHNSSGGAPNKLTKARSKMVKPILKKLSHSEKNSLDLDRGWEDQQTHAWPDIWEVASAGRSAREVSVTFGAGGDGGSSGGVRKLQHVRSASGTSHISVATTGSGPRGGSFIHPFQQTPRTSTPPLSMSYANSLASFDIPRDYSPTITEDDDGPDSVSFSPLTGPSVSHHLHHHNHFSQSSLRRPSLASQRTSSLTDITSATAQLRVNTSRSTTGTSRLAHGSLATSSYSDLHLNHTLSRLDSPTSSLSGAATGNNTKSNNNDITISTTTSASQIASPTSSSSITPMSPLRSSLEAAGFPRLRSRSEVDTVSRAEHIREARRKFEERERSKEEKYDREQVRKRERRDAKEASRIEREAALQLKRIGGVSGVGGQAGTAGAGAGRVGVGGSTTTAGSAGGGGGKASRKNSGCGVGLQNYANDADPEKQLGFMSCNYDSVHVQNPPEFGPGVEDVQFNQAQPRRVRTAKRKTQGYWHGFIFWLRTKLLRM</sequence>
<name>A0AAJ0BUY4_9PEZI</name>